<sequence>MASTTTRPPGVERNAAPLLHGTEAAALAAVLPGGQWGHGPATDQFEAGVADLIGVTDTVAVNSGTTALHLALRSIGIGPGDDVVLPSLTFCVSVQAITWSGAAPRFAEIDPRMLAVTPDTVLEALTPNTRAVMPVLYGGRAVDLTPIRDHLADRGIQIIEDAAPTVLTCFSHDPIKNLTTGQGGTIIPRTREEADTLRSLRLFGIVQSNDARAAMPSYEVQGPGMRFDMSQLNAAIGVAQLKHFPQTAAHRQHLWRTYQAELAGLDGAHLVDVDVVNTVPFNCVVVLDHHRDEVFRHLREHGIGVAVHYPPNHTQAAFSAWHRDLPVTEQVAGRILGLPFHPAMTHDSVRYTVAALADAIKAAA</sequence>
<protein>
    <submittedName>
        <fullName evidence="7">DegT/DnrJ/EryC1/StrS family aminotransferase</fullName>
    </submittedName>
</protein>
<dbReference type="InterPro" id="IPR015421">
    <property type="entry name" value="PyrdxlP-dep_Trfase_major"/>
</dbReference>
<dbReference type="EMBL" id="QVIG01000001">
    <property type="protein sequence ID" value="RGD61754.1"/>
    <property type="molecule type" value="Genomic_DNA"/>
</dbReference>
<evidence type="ECO:0000256" key="3">
    <source>
        <dbReference type="ARBA" id="ARBA00022898"/>
    </source>
</evidence>
<dbReference type="InterPro" id="IPR015424">
    <property type="entry name" value="PyrdxlP-dep_Trfase"/>
</dbReference>
<dbReference type="GO" id="GO:0008483">
    <property type="term" value="F:transaminase activity"/>
    <property type="evidence" value="ECO:0007669"/>
    <property type="project" value="UniProtKB-KW"/>
</dbReference>
<evidence type="ECO:0000256" key="5">
    <source>
        <dbReference type="PIRSR" id="PIRSR000390-1"/>
    </source>
</evidence>
<comment type="cofactor">
    <cofactor evidence="1">
        <name>pyridoxal 5'-phosphate</name>
        <dbReference type="ChEBI" id="CHEBI:597326"/>
    </cofactor>
</comment>
<dbReference type="Gene3D" id="3.40.640.10">
    <property type="entry name" value="Type I PLP-dependent aspartate aminotransferase-like (Major domain)"/>
    <property type="match status" value="1"/>
</dbReference>
<dbReference type="InterPro" id="IPR000653">
    <property type="entry name" value="DegT/StrS_aminotransferase"/>
</dbReference>
<comment type="caution">
    <text evidence="7">The sequence shown here is derived from an EMBL/GenBank/DDBJ whole genome shotgun (WGS) entry which is preliminary data.</text>
</comment>
<dbReference type="RefSeq" id="WP_117489912.1">
    <property type="nucleotide sequence ID" value="NZ_QVIG01000001.1"/>
</dbReference>
<keyword evidence="3 6" id="KW-0663">Pyridoxal phosphate</keyword>
<dbReference type="Pfam" id="PF01041">
    <property type="entry name" value="DegT_DnrJ_EryC1"/>
    <property type="match status" value="1"/>
</dbReference>
<dbReference type="Gene3D" id="3.90.1150.10">
    <property type="entry name" value="Aspartate Aminotransferase, domain 1"/>
    <property type="match status" value="1"/>
</dbReference>
<dbReference type="GO" id="GO:0000271">
    <property type="term" value="P:polysaccharide biosynthetic process"/>
    <property type="evidence" value="ECO:0007669"/>
    <property type="project" value="TreeGrafter"/>
</dbReference>
<dbReference type="PANTHER" id="PTHR30244:SF34">
    <property type="entry name" value="DTDP-4-AMINO-4,6-DIDEOXYGALACTOSE TRANSAMINASE"/>
    <property type="match status" value="1"/>
</dbReference>
<dbReference type="GO" id="GO:0030170">
    <property type="term" value="F:pyridoxal phosphate binding"/>
    <property type="evidence" value="ECO:0007669"/>
    <property type="project" value="TreeGrafter"/>
</dbReference>
<evidence type="ECO:0000313" key="7">
    <source>
        <dbReference type="EMBL" id="RGD61754.1"/>
    </source>
</evidence>
<comment type="similarity">
    <text evidence="4">Belongs to the DegT/DnrJ/EryC1 family. L-glutamine:2-deoxy-scyllo-inosose/scyllo-inosose aminotransferase subfamily.</text>
</comment>
<keyword evidence="8" id="KW-1185">Reference proteome</keyword>
<evidence type="ECO:0000256" key="6">
    <source>
        <dbReference type="PIRSR" id="PIRSR000390-2"/>
    </source>
</evidence>
<keyword evidence="7" id="KW-0808">Transferase</keyword>
<proteinExistence type="inferred from homology"/>
<name>A0A373A1U8_9ACTN</name>
<reference evidence="7 8" key="1">
    <citation type="submission" date="2018-08" db="EMBL/GenBank/DDBJ databases">
        <title>Diversity &amp; Physiological Properties of Lignin-Decomposing Actinobacteria from Soil.</title>
        <authorList>
            <person name="Roh S.G."/>
            <person name="Kim S.B."/>
        </authorList>
    </citation>
    <scope>NUCLEOTIDE SEQUENCE [LARGE SCALE GENOMIC DNA]</scope>
    <source>
        <strain evidence="7 8">MMS17-GH009</strain>
    </source>
</reference>
<dbReference type="InterPro" id="IPR015422">
    <property type="entry name" value="PyrdxlP-dep_Trfase_small"/>
</dbReference>
<dbReference type="PANTHER" id="PTHR30244">
    <property type="entry name" value="TRANSAMINASE"/>
    <property type="match status" value="1"/>
</dbReference>
<evidence type="ECO:0000313" key="8">
    <source>
        <dbReference type="Proteomes" id="UP000263377"/>
    </source>
</evidence>
<accession>A0A373A1U8</accession>
<feature type="active site" description="Proton acceptor" evidence="5">
    <location>
        <position position="176"/>
    </location>
</feature>
<evidence type="ECO:0000256" key="2">
    <source>
        <dbReference type="ARBA" id="ARBA00022576"/>
    </source>
</evidence>
<gene>
    <name evidence="7" type="ORF">DR950_32005</name>
</gene>
<dbReference type="SUPFAM" id="SSF53383">
    <property type="entry name" value="PLP-dependent transferases"/>
    <property type="match status" value="1"/>
</dbReference>
<organism evidence="7 8">
    <name type="scientific">Kitasatospora xanthocidica</name>
    <dbReference type="NCBI Taxonomy" id="83382"/>
    <lineage>
        <taxon>Bacteria</taxon>
        <taxon>Bacillati</taxon>
        <taxon>Actinomycetota</taxon>
        <taxon>Actinomycetes</taxon>
        <taxon>Kitasatosporales</taxon>
        <taxon>Streptomycetaceae</taxon>
        <taxon>Kitasatospora</taxon>
    </lineage>
</organism>
<dbReference type="CDD" id="cd00616">
    <property type="entry name" value="AHBA_syn"/>
    <property type="match status" value="1"/>
</dbReference>
<dbReference type="Proteomes" id="UP000263377">
    <property type="component" value="Unassembled WGS sequence"/>
</dbReference>
<evidence type="ECO:0000256" key="4">
    <source>
        <dbReference type="ARBA" id="ARBA00038398"/>
    </source>
</evidence>
<feature type="modified residue" description="N6-(pyridoxal phosphate)lysine" evidence="6">
    <location>
        <position position="176"/>
    </location>
</feature>
<evidence type="ECO:0000256" key="1">
    <source>
        <dbReference type="ARBA" id="ARBA00001933"/>
    </source>
</evidence>
<dbReference type="AlphaFoldDB" id="A0A373A1U8"/>
<dbReference type="PIRSF" id="PIRSF000390">
    <property type="entry name" value="PLP_StrS"/>
    <property type="match status" value="1"/>
</dbReference>
<keyword evidence="2 7" id="KW-0032">Aminotransferase</keyword>